<protein>
    <recommendedName>
        <fullName evidence="3">BTB domain-containing protein</fullName>
    </recommendedName>
</protein>
<organism evidence="1 2">
    <name type="scientific">Pisolithus tinctorius Marx 270</name>
    <dbReference type="NCBI Taxonomy" id="870435"/>
    <lineage>
        <taxon>Eukaryota</taxon>
        <taxon>Fungi</taxon>
        <taxon>Dikarya</taxon>
        <taxon>Basidiomycota</taxon>
        <taxon>Agaricomycotina</taxon>
        <taxon>Agaricomycetes</taxon>
        <taxon>Agaricomycetidae</taxon>
        <taxon>Boletales</taxon>
        <taxon>Sclerodermatineae</taxon>
        <taxon>Pisolithaceae</taxon>
        <taxon>Pisolithus</taxon>
    </lineage>
</organism>
<name>A0A0C3JHE6_PISTI</name>
<proteinExistence type="predicted"/>
<keyword evidence="2" id="KW-1185">Reference proteome</keyword>
<reference evidence="2" key="2">
    <citation type="submission" date="2015-01" db="EMBL/GenBank/DDBJ databases">
        <title>Evolutionary Origins and Diversification of the Mycorrhizal Mutualists.</title>
        <authorList>
            <consortium name="DOE Joint Genome Institute"/>
            <consortium name="Mycorrhizal Genomics Consortium"/>
            <person name="Kohler A."/>
            <person name="Kuo A."/>
            <person name="Nagy L.G."/>
            <person name="Floudas D."/>
            <person name="Copeland A."/>
            <person name="Barry K.W."/>
            <person name="Cichocki N."/>
            <person name="Veneault-Fourrey C."/>
            <person name="LaButti K."/>
            <person name="Lindquist E.A."/>
            <person name="Lipzen A."/>
            <person name="Lundell T."/>
            <person name="Morin E."/>
            <person name="Murat C."/>
            <person name="Riley R."/>
            <person name="Ohm R."/>
            <person name="Sun H."/>
            <person name="Tunlid A."/>
            <person name="Henrissat B."/>
            <person name="Grigoriev I.V."/>
            <person name="Hibbett D.S."/>
            <person name="Martin F."/>
        </authorList>
    </citation>
    <scope>NUCLEOTIDE SEQUENCE [LARGE SCALE GENOMIC DNA]</scope>
    <source>
        <strain evidence="2">Marx 270</strain>
    </source>
</reference>
<dbReference type="HOGENOM" id="CLU_047592_4_0_1"/>
<dbReference type="OrthoDB" id="2617920at2759"/>
<evidence type="ECO:0000313" key="1">
    <source>
        <dbReference type="EMBL" id="KIN97031.1"/>
    </source>
</evidence>
<dbReference type="AlphaFoldDB" id="A0A0C3JHE6"/>
<accession>A0A0C3JHE6</accession>
<sequence>MLYKLSHDILVNESKLFADVFLLGQYVPDSQEGKVDGQPIILSGKNLTAQTFDLFIKFKFMCPHPSAKYSLDDLKNLLEFICHFQCSTHMLNFITSCVIKRVYFFHPSELIYLGIKYKIQAIFKRGFTRLCKVLLTKIKKPHCVWMGMDTYVAYVYVRSHLDEYIHTVAAEFPPIVHSSSCQDHKGCAEDWAAVWWNGMGQLLLDGRNPWHLDEAIDHFKGLQFGQVSVDCKRHMFSHI</sequence>
<dbReference type="Proteomes" id="UP000054217">
    <property type="component" value="Unassembled WGS sequence"/>
</dbReference>
<evidence type="ECO:0008006" key="3">
    <source>
        <dbReference type="Google" id="ProtNLM"/>
    </source>
</evidence>
<gene>
    <name evidence="1" type="ORF">M404DRAFT_161407</name>
</gene>
<dbReference type="InParanoid" id="A0A0C3JHE6"/>
<dbReference type="EMBL" id="KN832035">
    <property type="protein sequence ID" value="KIN97031.1"/>
    <property type="molecule type" value="Genomic_DNA"/>
</dbReference>
<evidence type="ECO:0000313" key="2">
    <source>
        <dbReference type="Proteomes" id="UP000054217"/>
    </source>
</evidence>
<reference evidence="1 2" key="1">
    <citation type="submission" date="2014-04" db="EMBL/GenBank/DDBJ databases">
        <authorList>
            <consortium name="DOE Joint Genome Institute"/>
            <person name="Kuo A."/>
            <person name="Kohler A."/>
            <person name="Costa M.D."/>
            <person name="Nagy L.G."/>
            <person name="Floudas D."/>
            <person name="Copeland A."/>
            <person name="Barry K.W."/>
            <person name="Cichocki N."/>
            <person name="Veneault-Fourrey C."/>
            <person name="LaButti K."/>
            <person name="Lindquist E.A."/>
            <person name="Lipzen A."/>
            <person name="Lundell T."/>
            <person name="Morin E."/>
            <person name="Murat C."/>
            <person name="Sun H."/>
            <person name="Tunlid A."/>
            <person name="Henrissat B."/>
            <person name="Grigoriev I.V."/>
            <person name="Hibbett D.S."/>
            <person name="Martin F."/>
            <person name="Nordberg H.P."/>
            <person name="Cantor M.N."/>
            <person name="Hua S.X."/>
        </authorList>
    </citation>
    <scope>NUCLEOTIDE SEQUENCE [LARGE SCALE GENOMIC DNA]</scope>
    <source>
        <strain evidence="1 2">Marx 270</strain>
    </source>
</reference>
<feature type="non-terminal residue" evidence="1">
    <location>
        <position position="239"/>
    </location>
</feature>